<dbReference type="EMBL" id="OW240919">
    <property type="protein sequence ID" value="CAH2311516.1"/>
    <property type="molecule type" value="Genomic_DNA"/>
</dbReference>
<protein>
    <submittedName>
        <fullName evidence="2">Uncharacterized protein</fullName>
    </submittedName>
</protein>
<feature type="coiled-coil region" evidence="1">
    <location>
        <begin position="90"/>
        <end position="124"/>
    </location>
</feature>
<proteinExistence type="predicted"/>
<accession>A0AAD1SW16</accession>
<organism evidence="2 3">
    <name type="scientific">Pelobates cultripes</name>
    <name type="common">Western spadefoot toad</name>
    <dbReference type="NCBI Taxonomy" id="61616"/>
    <lineage>
        <taxon>Eukaryota</taxon>
        <taxon>Metazoa</taxon>
        <taxon>Chordata</taxon>
        <taxon>Craniata</taxon>
        <taxon>Vertebrata</taxon>
        <taxon>Euteleostomi</taxon>
        <taxon>Amphibia</taxon>
        <taxon>Batrachia</taxon>
        <taxon>Anura</taxon>
        <taxon>Pelobatoidea</taxon>
        <taxon>Pelobatidae</taxon>
        <taxon>Pelobates</taxon>
    </lineage>
</organism>
<sequence>MTQRKDGSTYSSDDFTADVAEGASCSSVPGVKSVPPEDRKPITAAILKAMLRELGANITADISQFKDAFACATMGITLLEATTSTQETRLATVEQKLGKLQRKQQDMEARVESLKDQKRRYNLKVRGIPEAGTDEMLHYIRRLFAVMISPKHAKLTKMDGMFWLPKPLNAPSTATADLINCFKTTHNRLLFLMAVKGKTPIPFEG</sequence>
<evidence type="ECO:0000313" key="3">
    <source>
        <dbReference type="Proteomes" id="UP001295444"/>
    </source>
</evidence>
<reference evidence="2" key="1">
    <citation type="submission" date="2022-03" db="EMBL/GenBank/DDBJ databases">
        <authorList>
            <person name="Alioto T."/>
            <person name="Alioto T."/>
            <person name="Gomez Garrido J."/>
        </authorList>
    </citation>
    <scope>NUCLEOTIDE SEQUENCE</scope>
</reference>
<keyword evidence="3" id="KW-1185">Reference proteome</keyword>
<dbReference type="Proteomes" id="UP001295444">
    <property type="component" value="Chromosome 08"/>
</dbReference>
<evidence type="ECO:0000313" key="2">
    <source>
        <dbReference type="EMBL" id="CAH2311516.1"/>
    </source>
</evidence>
<dbReference type="AlphaFoldDB" id="A0AAD1SW16"/>
<keyword evidence="1" id="KW-0175">Coiled coil</keyword>
<evidence type="ECO:0000256" key="1">
    <source>
        <dbReference type="SAM" id="Coils"/>
    </source>
</evidence>
<gene>
    <name evidence="2" type="ORF">PECUL_23A045378</name>
</gene>
<name>A0AAD1SW16_PELCU</name>